<keyword evidence="3 8" id="KW-0812">Transmembrane</keyword>
<evidence type="ECO:0000313" key="10">
    <source>
        <dbReference type="Proteomes" id="UP000193986"/>
    </source>
</evidence>
<accession>A0A1Y2ATQ8</accession>
<feature type="non-terminal residue" evidence="9">
    <location>
        <position position="1"/>
    </location>
</feature>
<evidence type="ECO:0000256" key="8">
    <source>
        <dbReference type="SAM" id="Phobius"/>
    </source>
</evidence>
<evidence type="ECO:0000256" key="2">
    <source>
        <dbReference type="ARBA" id="ARBA00022448"/>
    </source>
</evidence>
<dbReference type="AlphaFoldDB" id="A0A1Y2ATQ8"/>
<evidence type="ECO:0000313" key="9">
    <source>
        <dbReference type="EMBL" id="ORY25958.1"/>
    </source>
</evidence>
<evidence type="ECO:0000256" key="3">
    <source>
        <dbReference type="ARBA" id="ARBA00022692"/>
    </source>
</evidence>
<name>A0A1Y2ATQ8_9TREE</name>
<dbReference type="GO" id="GO:0005254">
    <property type="term" value="F:chloride channel activity"/>
    <property type="evidence" value="ECO:0007669"/>
    <property type="project" value="InterPro"/>
</dbReference>
<protein>
    <submittedName>
        <fullName evidence="9">Bestrophin, RFP-TM, chloride channel-domain-containing protein</fullName>
    </submittedName>
</protein>
<keyword evidence="5" id="KW-0406">Ion transport</keyword>
<feature type="transmembrane region" description="Helical" evidence="8">
    <location>
        <begin position="42"/>
        <end position="67"/>
    </location>
</feature>
<keyword evidence="2" id="KW-0813">Transport</keyword>
<reference evidence="9 10" key="1">
    <citation type="submission" date="2016-07" db="EMBL/GenBank/DDBJ databases">
        <title>Pervasive Adenine N6-methylation of Active Genes in Fungi.</title>
        <authorList>
            <consortium name="DOE Joint Genome Institute"/>
            <person name="Mondo S.J."/>
            <person name="Dannebaum R.O."/>
            <person name="Kuo R.C."/>
            <person name="Labutti K."/>
            <person name="Haridas S."/>
            <person name="Kuo A."/>
            <person name="Salamov A."/>
            <person name="Ahrendt S.R."/>
            <person name="Lipzen A."/>
            <person name="Sullivan W."/>
            <person name="Andreopoulos W.B."/>
            <person name="Clum A."/>
            <person name="Lindquist E."/>
            <person name="Daum C."/>
            <person name="Ramamoorthy G.K."/>
            <person name="Gryganskyi A."/>
            <person name="Culley D."/>
            <person name="Magnuson J.K."/>
            <person name="James T.Y."/>
            <person name="O'Malley M.A."/>
            <person name="Stajich J.E."/>
            <person name="Spatafora J.W."/>
            <person name="Visel A."/>
            <person name="Grigoriev I.V."/>
        </authorList>
    </citation>
    <scope>NUCLEOTIDE SEQUENCE [LARGE SCALE GENOMIC DNA]</scope>
    <source>
        <strain evidence="9 10">68-887.2</strain>
    </source>
</reference>
<comment type="subcellular location">
    <subcellularLocation>
        <location evidence="1">Membrane</location>
        <topology evidence="1">Multi-pass membrane protein</topology>
    </subcellularLocation>
</comment>
<dbReference type="Proteomes" id="UP000193986">
    <property type="component" value="Unassembled WGS sequence"/>
</dbReference>
<dbReference type="InterPro" id="IPR044669">
    <property type="entry name" value="YneE/VCCN1/2-like"/>
</dbReference>
<evidence type="ECO:0000256" key="5">
    <source>
        <dbReference type="ARBA" id="ARBA00023065"/>
    </source>
</evidence>
<evidence type="ECO:0000256" key="1">
    <source>
        <dbReference type="ARBA" id="ARBA00004141"/>
    </source>
</evidence>
<keyword evidence="10" id="KW-1185">Reference proteome</keyword>
<keyword evidence="4 8" id="KW-1133">Transmembrane helix</keyword>
<dbReference type="PANTHER" id="PTHR33281:SF21">
    <property type="entry name" value="MEMBRANE PROTEIN"/>
    <property type="match status" value="1"/>
</dbReference>
<dbReference type="EMBL" id="MCFC01000052">
    <property type="protein sequence ID" value="ORY25958.1"/>
    <property type="molecule type" value="Genomic_DNA"/>
</dbReference>
<dbReference type="STRING" id="71784.A0A1Y2ATQ8"/>
<feature type="transmembrane region" description="Helical" evidence="8">
    <location>
        <begin position="88"/>
        <end position="106"/>
    </location>
</feature>
<evidence type="ECO:0000256" key="4">
    <source>
        <dbReference type="ARBA" id="ARBA00022989"/>
    </source>
</evidence>
<comment type="caution">
    <text evidence="9">The sequence shown here is derived from an EMBL/GenBank/DDBJ whole genome shotgun (WGS) entry which is preliminary data.</text>
</comment>
<dbReference type="Pfam" id="PF25539">
    <property type="entry name" value="Bestrophin_2"/>
    <property type="match status" value="2"/>
</dbReference>
<gene>
    <name evidence="9" type="ORF">BCR39DRAFT_470907</name>
</gene>
<feature type="region of interest" description="Disordered" evidence="7">
    <location>
        <begin position="210"/>
        <end position="267"/>
    </location>
</feature>
<proteinExistence type="predicted"/>
<dbReference type="OrthoDB" id="1368at2759"/>
<sequence length="525" mass="57816">TMALPLTTLSSLLSMQEREDHKPRLSKISWLPDILVFRASILPTVLLPVLAVTLFSAMVAVASVWWGKDVGLTNNVGTSTCLHILKRAVPLLSVVVGLLLVFRNSSAYERYAEGRKDFTSLISNARNLSRLIWVVVCLPPTDTTSHPITRAQLTEEKKRLIRLIVAFVVATKHHLRAEGGVHHADLRGLLPPKLAGENIANLKRASASDLNSGYLSASPGPIKSNLSESPRSMSERDEESSVGLPTSRSDLSHFTGTDLSPHDQQNSATNRAFQHLRGPPKALKRRPTAVRIVVPDRDDHRATRHSSLGRKHGRQAIMTERTPLISAGVKPDLRKSLDDEAVMVRRAEKGLGRMVELGLPLIIRTIFKFRRVGYLETVGPAGVNAMQALVQGMTDQLGSMERPNSQTPMPYIIAVHMKQATTMLLFVLPFTLVDTLKAKMVPIMFFIALIYMGIEGIAAQVEQPFGTDPCDLNLDLYCTELLCECEAILERLPEGEEDEQDTFFRSAGQVAEDLQADDGGDDGCE</sequence>
<dbReference type="GO" id="GO:0016020">
    <property type="term" value="C:membrane"/>
    <property type="evidence" value="ECO:0007669"/>
    <property type="project" value="UniProtKB-SubCell"/>
</dbReference>
<dbReference type="InParanoid" id="A0A1Y2ATQ8"/>
<feature type="compositionally biased region" description="Polar residues" evidence="7">
    <location>
        <begin position="243"/>
        <end position="267"/>
    </location>
</feature>
<evidence type="ECO:0000256" key="6">
    <source>
        <dbReference type="ARBA" id="ARBA00023136"/>
    </source>
</evidence>
<keyword evidence="6 8" id="KW-0472">Membrane</keyword>
<dbReference type="PANTHER" id="PTHR33281">
    <property type="entry name" value="UPF0187 PROTEIN YNEE"/>
    <property type="match status" value="1"/>
</dbReference>
<evidence type="ECO:0000256" key="7">
    <source>
        <dbReference type="SAM" id="MobiDB-lite"/>
    </source>
</evidence>
<organism evidence="9 10">
    <name type="scientific">Naematelia encephala</name>
    <dbReference type="NCBI Taxonomy" id="71784"/>
    <lineage>
        <taxon>Eukaryota</taxon>
        <taxon>Fungi</taxon>
        <taxon>Dikarya</taxon>
        <taxon>Basidiomycota</taxon>
        <taxon>Agaricomycotina</taxon>
        <taxon>Tremellomycetes</taxon>
        <taxon>Tremellales</taxon>
        <taxon>Naemateliaceae</taxon>
        <taxon>Naematelia</taxon>
    </lineage>
</organism>